<keyword evidence="1" id="KW-0472">Membrane</keyword>
<evidence type="ECO:0000256" key="1">
    <source>
        <dbReference type="SAM" id="Phobius"/>
    </source>
</evidence>
<protein>
    <submittedName>
        <fullName evidence="2">Uncharacterized protein</fullName>
    </submittedName>
</protein>
<proteinExistence type="predicted"/>
<reference evidence="2" key="1">
    <citation type="submission" date="2016-10" db="EMBL/GenBank/DDBJ databases">
        <title>Sequence of Gallionella enrichment culture.</title>
        <authorList>
            <person name="Poehlein A."/>
            <person name="Muehling M."/>
            <person name="Daniel R."/>
        </authorList>
    </citation>
    <scope>NUCLEOTIDE SEQUENCE</scope>
</reference>
<accession>A0A1J5R0U0</accession>
<comment type="caution">
    <text evidence="2">The sequence shown here is derived from an EMBL/GenBank/DDBJ whole genome shotgun (WGS) entry which is preliminary data.</text>
</comment>
<organism evidence="2">
    <name type="scientific">mine drainage metagenome</name>
    <dbReference type="NCBI Taxonomy" id="410659"/>
    <lineage>
        <taxon>unclassified sequences</taxon>
        <taxon>metagenomes</taxon>
        <taxon>ecological metagenomes</taxon>
    </lineage>
</organism>
<evidence type="ECO:0000313" key="2">
    <source>
        <dbReference type="EMBL" id="OIQ81781.1"/>
    </source>
</evidence>
<feature type="transmembrane region" description="Helical" evidence="1">
    <location>
        <begin position="597"/>
        <end position="624"/>
    </location>
</feature>
<keyword evidence="1" id="KW-1133">Transmembrane helix</keyword>
<name>A0A1J5R0U0_9ZZZZ</name>
<dbReference type="EMBL" id="MLJW01000882">
    <property type="protein sequence ID" value="OIQ81781.1"/>
    <property type="molecule type" value="Genomic_DNA"/>
</dbReference>
<dbReference type="AlphaFoldDB" id="A0A1J5R0U0"/>
<sequence length="636" mass="66628">MKLKKPIASLVSVVLLSIGMATLVTSPASAHTNAVSATCSALSVDLQLYAASREGSPAEGYTEYQWTRTVVDNAAWTEYVRYTYTPKKHGKADPADASSTPLTDPSHWNADNKTYDNSAVDTYIHSGNGEGSWFWWIATTHEAKTHLETKWSKNEPAGDGWVKTGDSRFHETSPAVEAKTNHVAVTIDGTKVENTDFSTTFTKNYPFSDKYTSHTYSVVVTAWDDPMGTHGWTFTKSGSSIACTPPVVQVTAVFPEPVAPTCTTDGALPSLPTDQTGITFSWDENNSLKMVANADKGYVLTGATFNIYEKPGTATGDCYVPLEPVTVAPQTCQVGDGGVADFSGGSITLPTIAGVTYTVKTSGGEPVTITDGKATGLAPGDYTVTALPAEGKILTAGETGWKVGEDGSATITVTVGASADCSVVQPDSKVTSTEWADGTWACDATTVKQTREVTTTPYIWVDGAWVLDTAKAATVTEKQTRDLLASERTVCTEVLAAPPNTVVTIVPPTCTADGSATLANGVGYTWDKTSFGPGLWTATATVADGYAFDNGSTYQVTFLVSPKLTGGACSVSQVLAAPPNSGTFSQVLAAAPNASTAAVLAATGATPLPLAIVAMVLIGAGVVLQPRVRRAIFTRH</sequence>
<gene>
    <name evidence="2" type="ORF">GALL_364500</name>
</gene>
<keyword evidence="1" id="KW-0812">Transmembrane</keyword>